<accession>L8EAU1</accession>
<dbReference type="OrthoDB" id="8068875at2759"/>
<dbReference type="ChiTaRS" id="CHST15">
    <property type="organism name" value="human"/>
</dbReference>
<proteinExistence type="predicted"/>
<organism evidence="1">
    <name type="scientific">Homo sapiens</name>
    <name type="common">Human</name>
    <dbReference type="NCBI Taxonomy" id="9606"/>
    <lineage>
        <taxon>Eukaryota</taxon>
        <taxon>Metazoa</taxon>
        <taxon>Chordata</taxon>
        <taxon>Craniata</taxon>
        <taxon>Vertebrata</taxon>
        <taxon>Euteleostomi</taxon>
        <taxon>Mammalia</taxon>
        <taxon>Eutheria</taxon>
        <taxon>Euarchontoglires</taxon>
        <taxon>Primates</taxon>
        <taxon>Haplorrhini</taxon>
        <taxon>Catarrhini</taxon>
        <taxon>Hominidae</taxon>
        <taxon>Homo</taxon>
    </lineage>
</organism>
<name>L8EAU1_HUMAN</name>
<sequence length="71" mass="7729">MQSHPFCATQCHPDMVFPSRGLSLQRALRLPLLPLIRGPALADRIGSVLGGGSRACHSKPKQIGAFLTTWY</sequence>
<dbReference type="AlphaFoldDB" id="L8EAU1"/>
<evidence type="ECO:0000313" key="1">
    <source>
        <dbReference type="EMBL" id="CCQ43523.1"/>
    </source>
</evidence>
<dbReference type="EMBL" id="HF584026">
    <property type="protein sequence ID" value="CCQ43523.1"/>
    <property type="molecule type" value="Genomic_DNA"/>
</dbReference>
<reference evidence="1" key="1">
    <citation type="journal article" date="2013" name="PLoS ONE">
        <title>Direct detection of alternative open reading frames translation products in human significantly expands the proteome.</title>
        <authorList>
            <person name="Vanderperre B."/>
            <person name="Lucier J.-F."/>
            <person name="Motard J."/>
            <person name="Tremblay G."/>
            <person name="Vanderperre S."/>
            <person name="Wisztorski M."/>
            <person name="Salzet M."/>
            <person name="Boisvert F.-M."/>
            <person name="Roucou X."/>
        </authorList>
    </citation>
    <scope>NUCLEOTIDE SEQUENCE</scope>
</reference>
<protein>
    <submittedName>
        <fullName evidence="1">Alternative protein CHST15</fullName>
    </submittedName>
</protein>
<gene>
    <name evidence="1" type="primary">CHST15</name>
</gene>